<reference evidence="1" key="1">
    <citation type="submission" date="2013-07" db="EMBL/GenBank/DDBJ databases">
        <title>The genome of Eucalyptus grandis.</title>
        <authorList>
            <person name="Schmutz J."/>
            <person name="Hayes R."/>
            <person name="Myburg A."/>
            <person name="Tuskan G."/>
            <person name="Grattapaglia D."/>
            <person name="Rokhsar D.S."/>
        </authorList>
    </citation>
    <scope>NUCLEOTIDE SEQUENCE</scope>
    <source>
        <tissue evidence="1">Leaf extractions</tissue>
    </source>
</reference>
<sequence length="100" mass="11437">MTVNSSIKIATNLNPFLQYDKPNALAIFSLYRNRESPFSSSSTLSKIRFMLAMCPDDLSLLRDLTCHRSDFFMHLAGTISNKEFKNLSINCKNRSFLYAC</sequence>
<name>A0A059BGM7_EUCGR</name>
<dbReference type="Gramene" id="KCW65021">
    <property type="protein sequence ID" value="KCW65021"/>
    <property type="gene ID" value="EUGRSUZ_G02556"/>
</dbReference>
<gene>
    <name evidence="1" type="ORF">EUGRSUZ_G02556</name>
</gene>
<organism evidence="1">
    <name type="scientific">Eucalyptus grandis</name>
    <name type="common">Flooded gum</name>
    <dbReference type="NCBI Taxonomy" id="71139"/>
    <lineage>
        <taxon>Eukaryota</taxon>
        <taxon>Viridiplantae</taxon>
        <taxon>Streptophyta</taxon>
        <taxon>Embryophyta</taxon>
        <taxon>Tracheophyta</taxon>
        <taxon>Spermatophyta</taxon>
        <taxon>Magnoliopsida</taxon>
        <taxon>eudicotyledons</taxon>
        <taxon>Gunneridae</taxon>
        <taxon>Pentapetalae</taxon>
        <taxon>rosids</taxon>
        <taxon>malvids</taxon>
        <taxon>Myrtales</taxon>
        <taxon>Myrtaceae</taxon>
        <taxon>Myrtoideae</taxon>
        <taxon>Eucalypteae</taxon>
        <taxon>Eucalyptus</taxon>
    </lineage>
</organism>
<dbReference type="InParanoid" id="A0A059BGM7"/>
<dbReference type="EMBL" id="KK198759">
    <property type="protein sequence ID" value="KCW65021.1"/>
    <property type="molecule type" value="Genomic_DNA"/>
</dbReference>
<accession>A0A059BGM7</accession>
<proteinExistence type="predicted"/>
<dbReference type="AlphaFoldDB" id="A0A059BGM7"/>
<evidence type="ECO:0000313" key="1">
    <source>
        <dbReference type="EMBL" id="KCW65021.1"/>
    </source>
</evidence>
<protein>
    <submittedName>
        <fullName evidence="1">Uncharacterized protein</fullName>
    </submittedName>
</protein>